<evidence type="ECO:0000256" key="3">
    <source>
        <dbReference type="ARBA" id="ARBA00022448"/>
    </source>
</evidence>
<feature type="domain" description="ABC transmembrane type-2" evidence="9">
    <location>
        <begin position="130"/>
        <end position="362"/>
    </location>
</feature>
<dbReference type="EMBL" id="CP104694">
    <property type="protein sequence ID" value="UXI66052.1"/>
    <property type="molecule type" value="Genomic_DNA"/>
</dbReference>
<keyword evidence="5 8" id="KW-0812">Transmembrane</keyword>
<dbReference type="InterPro" id="IPR013525">
    <property type="entry name" value="ABC2_TM"/>
</dbReference>
<feature type="transmembrane region" description="Helical" evidence="8">
    <location>
        <begin position="169"/>
        <end position="192"/>
    </location>
</feature>
<evidence type="ECO:0000256" key="2">
    <source>
        <dbReference type="ARBA" id="ARBA00007783"/>
    </source>
</evidence>
<dbReference type="InterPro" id="IPR000412">
    <property type="entry name" value="ABC_2_transport"/>
</dbReference>
<gene>
    <name evidence="10" type="ORF">N4264_14965</name>
</gene>
<dbReference type="PROSITE" id="PS51012">
    <property type="entry name" value="ABC_TM2"/>
    <property type="match status" value="1"/>
</dbReference>
<keyword evidence="4 8" id="KW-1003">Cell membrane</keyword>
<feature type="transmembrane region" description="Helical" evidence="8">
    <location>
        <begin position="246"/>
        <end position="269"/>
    </location>
</feature>
<evidence type="ECO:0000256" key="5">
    <source>
        <dbReference type="ARBA" id="ARBA00022692"/>
    </source>
</evidence>
<dbReference type="Proteomes" id="UP001064632">
    <property type="component" value="Chromosome"/>
</dbReference>
<dbReference type="PRINTS" id="PR00164">
    <property type="entry name" value="ABC2TRNSPORT"/>
</dbReference>
<evidence type="ECO:0000256" key="8">
    <source>
        <dbReference type="RuleBase" id="RU361157"/>
    </source>
</evidence>
<evidence type="ECO:0000259" key="9">
    <source>
        <dbReference type="PROSITE" id="PS51012"/>
    </source>
</evidence>
<dbReference type="RefSeq" id="WP_261693038.1">
    <property type="nucleotide sequence ID" value="NZ_CP104694.1"/>
</dbReference>
<accession>A0ABY6B918</accession>
<feature type="transmembrane region" description="Helical" evidence="8">
    <location>
        <begin position="281"/>
        <end position="302"/>
    </location>
</feature>
<evidence type="ECO:0000313" key="10">
    <source>
        <dbReference type="EMBL" id="UXI66052.1"/>
    </source>
</evidence>
<evidence type="ECO:0000313" key="11">
    <source>
        <dbReference type="Proteomes" id="UP001064632"/>
    </source>
</evidence>
<name>A0ABY6B918_9GAMM</name>
<keyword evidence="3 8" id="KW-0813">Transport</keyword>
<comment type="subcellular location">
    <subcellularLocation>
        <location evidence="8">Cell inner membrane</location>
        <topology evidence="8">Multi-pass membrane protein</topology>
    </subcellularLocation>
    <subcellularLocation>
        <location evidence="1">Cell membrane</location>
        <topology evidence="1">Multi-pass membrane protein</topology>
    </subcellularLocation>
</comment>
<proteinExistence type="inferred from homology"/>
<feature type="transmembrane region" description="Helical" evidence="8">
    <location>
        <begin position="218"/>
        <end position="240"/>
    </location>
</feature>
<organism evidence="10 11">
    <name type="scientific">Tahibacter amnicola</name>
    <dbReference type="NCBI Taxonomy" id="2976241"/>
    <lineage>
        <taxon>Bacteria</taxon>
        <taxon>Pseudomonadati</taxon>
        <taxon>Pseudomonadota</taxon>
        <taxon>Gammaproteobacteria</taxon>
        <taxon>Lysobacterales</taxon>
        <taxon>Rhodanobacteraceae</taxon>
        <taxon>Tahibacter</taxon>
    </lineage>
</organism>
<evidence type="ECO:0000256" key="4">
    <source>
        <dbReference type="ARBA" id="ARBA00022475"/>
    </source>
</evidence>
<keyword evidence="7 8" id="KW-0472">Membrane</keyword>
<sequence>MKLDRVAALIGKEVRELTRDHITLALAFLMPLVLLFLYGYAVTLDVKGIRLGVYDGDGSAASRALVDRFTATPYFALRRHFIALSEIEPALQRSDVRVVLVIPAQFERRLVAGETAPVQVLADGTYAATSALAAGYAEVIIDAFPTPRTSGVRIESRVWYNPELRSANFVVPGLFAVILMAFPPLLTALAIVREKETGSIQQIYASPVTSAEFVAAKLIPYAGLALLEMLLLVVVGTLWFDVPFVGSPLLLLLAACVYVLTTVAIGLSVSAVTRTQLTAMLVALLVSLMPSMLFSGFLFPVFTMPFSMQLYSAIIPASYFTEISRGIVLKGMGWDALWPNLTLLLAYTAVLFAFAAWRLKQKVAT</sequence>
<evidence type="ECO:0000256" key="6">
    <source>
        <dbReference type="ARBA" id="ARBA00022989"/>
    </source>
</evidence>
<feature type="transmembrane region" description="Helical" evidence="8">
    <location>
        <begin position="337"/>
        <end position="357"/>
    </location>
</feature>
<dbReference type="PANTHER" id="PTHR30294">
    <property type="entry name" value="MEMBRANE COMPONENT OF ABC TRANSPORTER YHHJ-RELATED"/>
    <property type="match status" value="1"/>
</dbReference>
<evidence type="ECO:0000256" key="7">
    <source>
        <dbReference type="ARBA" id="ARBA00023136"/>
    </source>
</evidence>
<evidence type="ECO:0000256" key="1">
    <source>
        <dbReference type="ARBA" id="ARBA00004651"/>
    </source>
</evidence>
<dbReference type="PANTHER" id="PTHR30294:SF29">
    <property type="entry name" value="MULTIDRUG ABC TRANSPORTER PERMEASE YBHS-RELATED"/>
    <property type="match status" value="1"/>
</dbReference>
<dbReference type="Gene3D" id="3.40.1710.10">
    <property type="entry name" value="abc type-2 transporter like domain"/>
    <property type="match status" value="1"/>
</dbReference>
<comment type="similarity">
    <text evidence="2 8">Belongs to the ABC-2 integral membrane protein family.</text>
</comment>
<dbReference type="InterPro" id="IPR047817">
    <property type="entry name" value="ABC2_TM_bact-type"/>
</dbReference>
<keyword evidence="6 8" id="KW-1133">Transmembrane helix</keyword>
<protein>
    <recommendedName>
        <fullName evidence="8">Transport permease protein</fullName>
    </recommendedName>
</protein>
<dbReference type="InterPro" id="IPR051449">
    <property type="entry name" value="ABC-2_transporter_component"/>
</dbReference>
<keyword evidence="11" id="KW-1185">Reference proteome</keyword>
<dbReference type="Pfam" id="PF12698">
    <property type="entry name" value="ABC2_membrane_3"/>
    <property type="match status" value="1"/>
</dbReference>
<reference evidence="10" key="1">
    <citation type="submission" date="2022-09" db="EMBL/GenBank/DDBJ databases">
        <title>Tahibacter sp. nov., isolated from a fresh water.</title>
        <authorList>
            <person name="Baek J.H."/>
            <person name="Lee J.K."/>
            <person name="Kim J.M."/>
            <person name="Jeon C.O."/>
        </authorList>
    </citation>
    <scope>NUCLEOTIDE SEQUENCE</scope>
    <source>
        <strain evidence="10">W38</strain>
    </source>
</reference>
<feature type="transmembrane region" description="Helical" evidence="8">
    <location>
        <begin position="21"/>
        <end position="41"/>
    </location>
</feature>